<reference evidence="6" key="1">
    <citation type="journal article" date="2020" name="Stud. Mycol.">
        <title>101 Dothideomycetes genomes: a test case for predicting lifestyles and emergence of pathogens.</title>
        <authorList>
            <person name="Haridas S."/>
            <person name="Albert R."/>
            <person name="Binder M."/>
            <person name="Bloem J."/>
            <person name="Labutti K."/>
            <person name="Salamov A."/>
            <person name="Andreopoulos B."/>
            <person name="Baker S."/>
            <person name="Barry K."/>
            <person name="Bills G."/>
            <person name="Bluhm B."/>
            <person name="Cannon C."/>
            <person name="Castanera R."/>
            <person name="Culley D."/>
            <person name="Daum C."/>
            <person name="Ezra D."/>
            <person name="Gonzalez J."/>
            <person name="Henrissat B."/>
            <person name="Kuo A."/>
            <person name="Liang C."/>
            <person name="Lipzen A."/>
            <person name="Lutzoni F."/>
            <person name="Magnuson J."/>
            <person name="Mondo S."/>
            <person name="Nolan M."/>
            <person name="Ohm R."/>
            <person name="Pangilinan J."/>
            <person name="Park H.-J."/>
            <person name="Ramirez L."/>
            <person name="Alfaro M."/>
            <person name="Sun H."/>
            <person name="Tritt A."/>
            <person name="Yoshinaga Y."/>
            <person name="Zwiers L.-H."/>
            <person name="Turgeon B."/>
            <person name="Goodwin S."/>
            <person name="Spatafora J."/>
            <person name="Crous P."/>
            <person name="Grigoriev I."/>
        </authorList>
    </citation>
    <scope>NUCLEOTIDE SEQUENCE</scope>
    <source>
        <strain evidence="6">CBS 675.92</strain>
    </source>
</reference>
<dbReference type="InterPro" id="IPR018392">
    <property type="entry name" value="LysM"/>
</dbReference>
<proteinExistence type="predicted"/>
<name>A0A6A5TFP6_9PLEO</name>
<dbReference type="OrthoDB" id="2281372at2759"/>
<gene>
    <name evidence="6" type="ORF">CC80DRAFT_496303</name>
</gene>
<dbReference type="Gene3D" id="3.10.350.10">
    <property type="entry name" value="LysM domain"/>
    <property type="match status" value="1"/>
</dbReference>
<dbReference type="InterPro" id="IPR036779">
    <property type="entry name" value="LysM_dom_sf"/>
</dbReference>
<dbReference type="EMBL" id="ML977020">
    <property type="protein sequence ID" value="KAF1951010.1"/>
    <property type="molecule type" value="Genomic_DNA"/>
</dbReference>
<dbReference type="CDD" id="cd00118">
    <property type="entry name" value="LysM"/>
    <property type="match status" value="1"/>
</dbReference>
<feature type="domain" description="LysM" evidence="5">
    <location>
        <begin position="60"/>
        <end position="107"/>
    </location>
</feature>
<evidence type="ECO:0000256" key="3">
    <source>
        <dbReference type="ARBA" id="ARBA00023026"/>
    </source>
</evidence>
<feature type="chain" id="PRO_5025339588" description="LysM domain-containing protein" evidence="4">
    <location>
        <begin position="22"/>
        <end position="195"/>
    </location>
</feature>
<dbReference type="PANTHER" id="PTHR34997:SF2">
    <property type="entry name" value="LYSM DOMAIN-CONTAINING PROTEIN-RELATED"/>
    <property type="match status" value="1"/>
</dbReference>
<evidence type="ECO:0000256" key="1">
    <source>
        <dbReference type="ARBA" id="ARBA00022669"/>
    </source>
</evidence>
<dbReference type="PROSITE" id="PS51782">
    <property type="entry name" value="LYSM"/>
    <property type="match status" value="1"/>
</dbReference>
<evidence type="ECO:0000256" key="2">
    <source>
        <dbReference type="ARBA" id="ARBA00022729"/>
    </source>
</evidence>
<keyword evidence="3" id="KW-0843">Virulence</keyword>
<dbReference type="SUPFAM" id="SSF54106">
    <property type="entry name" value="LysM domain"/>
    <property type="match status" value="1"/>
</dbReference>
<sequence length="195" mass="20977">MVYFTLATGIAMLASLTSVTAAPTTSNALVARQAAPNQCSEYCSVAAGCVNICRPANCAATYLVQSGDTCHSVVSEFNNFTATDLYNWNPEIGTTCFGIRAHVPVCIGVPGYSYPGPIEGGDIYTPEQTPIPVQPGIVANCTKFEYTDNNGKPTRAQIWAENGITQEQWNGWNFPTQNATGDYFAWANYFSCVKA</sequence>
<dbReference type="InterPro" id="IPR052210">
    <property type="entry name" value="LysM1-like"/>
</dbReference>
<dbReference type="PANTHER" id="PTHR34997">
    <property type="entry name" value="AM15"/>
    <property type="match status" value="1"/>
</dbReference>
<evidence type="ECO:0000256" key="4">
    <source>
        <dbReference type="SAM" id="SignalP"/>
    </source>
</evidence>
<evidence type="ECO:0000313" key="7">
    <source>
        <dbReference type="Proteomes" id="UP000800035"/>
    </source>
</evidence>
<dbReference type="GO" id="GO:0008061">
    <property type="term" value="F:chitin binding"/>
    <property type="evidence" value="ECO:0007669"/>
    <property type="project" value="UniProtKB-KW"/>
</dbReference>
<keyword evidence="7" id="KW-1185">Reference proteome</keyword>
<keyword evidence="1" id="KW-0147">Chitin-binding</keyword>
<evidence type="ECO:0000259" key="5">
    <source>
        <dbReference type="PROSITE" id="PS51782"/>
    </source>
</evidence>
<keyword evidence="2 4" id="KW-0732">Signal</keyword>
<dbReference type="Proteomes" id="UP000800035">
    <property type="component" value="Unassembled WGS sequence"/>
</dbReference>
<evidence type="ECO:0000313" key="6">
    <source>
        <dbReference type="EMBL" id="KAF1951010.1"/>
    </source>
</evidence>
<dbReference type="AlphaFoldDB" id="A0A6A5TFP6"/>
<feature type="signal peptide" evidence="4">
    <location>
        <begin position="1"/>
        <end position="21"/>
    </location>
</feature>
<accession>A0A6A5TFP6</accession>
<organism evidence="6 7">
    <name type="scientific">Byssothecium circinans</name>
    <dbReference type="NCBI Taxonomy" id="147558"/>
    <lineage>
        <taxon>Eukaryota</taxon>
        <taxon>Fungi</taxon>
        <taxon>Dikarya</taxon>
        <taxon>Ascomycota</taxon>
        <taxon>Pezizomycotina</taxon>
        <taxon>Dothideomycetes</taxon>
        <taxon>Pleosporomycetidae</taxon>
        <taxon>Pleosporales</taxon>
        <taxon>Massarineae</taxon>
        <taxon>Massarinaceae</taxon>
        <taxon>Byssothecium</taxon>
    </lineage>
</organism>
<protein>
    <recommendedName>
        <fullName evidence="5">LysM domain-containing protein</fullName>
    </recommendedName>
</protein>